<feature type="non-terminal residue" evidence="1">
    <location>
        <position position="1"/>
    </location>
</feature>
<evidence type="ECO:0000313" key="1">
    <source>
        <dbReference type="EMBL" id="SVD25087.1"/>
    </source>
</evidence>
<dbReference type="EMBL" id="UINC01138876">
    <property type="protein sequence ID" value="SVD25087.1"/>
    <property type="molecule type" value="Genomic_DNA"/>
</dbReference>
<protein>
    <submittedName>
        <fullName evidence="1">Uncharacterized protein</fullName>
    </submittedName>
</protein>
<reference evidence="1" key="1">
    <citation type="submission" date="2018-05" db="EMBL/GenBank/DDBJ databases">
        <authorList>
            <person name="Lanie J.A."/>
            <person name="Ng W.-L."/>
            <person name="Kazmierczak K.M."/>
            <person name="Andrzejewski T.M."/>
            <person name="Davidsen T.M."/>
            <person name="Wayne K.J."/>
            <person name="Tettelin H."/>
            <person name="Glass J.I."/>
            <person name="Rusch D."/>
            <person name="Podicherti R."/>
            <person name="Tsui H.-C.T."/>
            <person name="Winkler M.E."/>
        </authorList>
    </citation>
    <scope>NUCLEOTIDE SEQUENCE</scope>
</reference>
<feature type="non-terminal residue" evidence="1">
    <location>
        <position position="217"/>
    </location>
</feature>
<accession>A0A382TTY6</accession>
<proteinExistence type="predicted"/>
<organism evidence="1">
    <name type="scientific">marine metagenome</name>
    <dbReference type="NCBI Taxonomy" id="408172"/>
    <lineage>
        <taxon>unclassified sequences</taxon>
        <taxon>metagenomes</taxon>
        <taxon>ecological metagenomes</taxon>
    </lineage>
</organism>
<dbReference type="AlphaFoldDB" id="A0A382TTY6"/>
<gene>
    <name evidence="1" type="ORF">METZ01_LOCUS377941</name>
</gene>
<name>A0A382TTY6_9ZZZZ</name>
<sequence length="217" mass="25528">MRIFISVVIAGFVFGQSDSTVKYFSTSIMRTNILKGKPEKLVDKKEAHFRAVYYPSGELKTIEFLPANWDKRKRKKSGFVSRLKLYYLKWNPKKQELFEGLTKTKANGIPHYRATMNEAGLVKNVDYINRYGKMLWTFHLRWDDYGKSNEYDIEFYSNKNLSVLNQELFAPDLSAIRPGWIARYKINNSGIPKTVTVMDQLENIYYYYEFNYGKNAL</sequence>